<proteinExistence type="predicted"/>
<organism evidence="1 2">
    <name type="scientific">Neisseria sicca VK64</name>
    <dbReference type="NCBI Taxonomy" id="1095748"/>
    <lineage>
        <taxon>Bacteria</taxon>
        <taxon>Pseudomonadati</taxon>
        <taxon>Pseudomonadota</taxon>
        <taxon>Betaproteobacteria</taxon>
        <taxon>Neisseriales</taxon>
        <taxon>Neisseriaceae</taxon>
        <taxon>Neisseria</taxon>
    </lineage>
</organism>
<evidence type="ECO:0000313" key="1">
    <source>
        <dbReference type="EMBL" id="EIG25265.1"/>
    </source>
</evidence>
<evidence type="ECO:0000313" key="2">
    <source>
        <dbReference type="Proteomes" id="UP000004473"/>
    </source>
</evidence>
<gene>
    <name evidence="1" type="ORF">HMPREF1051_0579</name>
</gene>
<dbReference type="AlphaFoldDB" id="I2NHF4"/>
<dbReference type="EMBL" id="AJMT01000178">
    <property type="protein sequence ID" value="EIG25265.1"/>
    <property type="molecule type" value="Genomic_DNA"/>
</dbReference>
<reference evidence="1 2" key="1">
    <citation type="submission" date="2012-04" db="EMBL/GenBank/DDBJ databases">
        <authorList>
            <person name="Harkins D.M."/>
            <person name="Madupu R."/>
            <person name="Durkin A.S."/>
            <person name="Torralba M."/>
            <person name="Methe B."/>
            <person name="Sutton G.G."/>
            <person name="Nelson K.E."/>
        </authorList>
    </citation>
    <scope>NUCLEOTIDE SEQUENCE [LARGE SCALE GENOMIC DNA]</scope>
    <source>
        <strain evidence="1 2">VK64</strain>
    </source>
</reference>
<sequence length="56" mass="6636">MRCSCRKLESNPKGRLKTKRMLPEVFRRPFSIDMRQNQFGNKHNTLNLLDGLCRLS</sequence>
<name>I2NHF4_NEISI</name>
<dbReference type="Proteomes" id="UP000004473">
    <property type="component" value="Unassembled WGS sequence"/>
</dbReference>
<comment type="caution">
    <text evidence="1">The sequence shown here is derived from an EMBL/GenBank/DDBJ whole genome shotgun (WGS) entry which is preliminary data.</text>
</comment>
<accession>I2NHF4</accession>
<protein>
    <submittedName>
        <fullName evidence="1">Uncharacterized protein</fullName>
    </submittedName>
</protein>